<feature type="compositionally biased region" description="Polar residues" evidence="1">
    <location>
        <begin position="9"/>
        <end position="23"/>
    </location>
</feature>
<dbReference type="PROSITE" id="PS50003">
    <property type="entry name" value="PH_DOMAIN"/>
    <property type="match status" value="1"/>
</dbReference>
<proteinExistence type="predicted"/>
<evidence type="ECO:0000259" key="2">
    <source>
        <dbReference type="PROSITE" id="PS50003"/>
    </source>
</evidence>
<evidence type="ECO:0000313" key="3">
    <source>
        <dbReference type="EMBL" id="CBN78695.1"/>
    </source>
</evidence>
<feature type="compositionally biased region" description="Polar residues" evidence="1">
    <location>
        <begin position="50"/>
        <end position="67"/>
    </location>
</feature>
<dbReference type="AlphaFoldDB" id="D8LQD1"/>
<evidence type="ECO:0000256" key="1">
    <source>
        <dbReference type="SAM" id="MobiDB-lite"/>
    </source>
</evidence>
<dbReference type="InParanoid" id="D8LQD1"/>
<protein>
    <recommendedName>
        <fullName evidence="2">PH domain-containing protein</fullName>
    </recommendedName>
</protein>
<organism evidence="3 4">
    <name type="scientific">Ectocarpus siliculosus</name>
    <name type="common">Brown alga</name>
    <name type="synonym">Conferva siliculosa</name>
    <dbReference type="NCBI Taxonomy" id="2880"/>
    <lineage>
        <taxon>Eukaryota</taxon>
        <taxon>Sar</taxon>
        <taxon>Stramenopiles</taxon>
        <taxon>Ochrophyta</taxon>
        <taxon>PX clade</taxon>
        <taxon>Phaeophyceae</taxon>
        <taxon>Ectocarpales</taxon>
        <taxon>Ectocarpaceae</taxon>
        <taxon>Ectocarpus</taxon>
    </lineage>
</organism>
<reference evidence="3 4" key="1">
    <citation type="journal article" date="2010" name="Nature">
        <title>The Ectocarpus genome and the independent evolution of multicellularity in brown algae.</title>
        <authorList>
            <person name="Cock J.M."/>
            <person name="Sterck L."/>
            <person name="Rouze P."/>
            <person name="Scornet D."/>
            <person name="Allen A.E."/>
            <person name="Amoutzias G."/>
            <person name="Anthouard V."/>
            <person name="Artiguenave F."/>
            <person name="Aury J.M."/>
            <person name="Badger J.H."/>
            <person name="Beszteri B."/>
            <person name="Billiau K."/>
            <person name="Bonnet E."/>
            <person name="Bothwell J.H."/>
            <person name="Bowler C."/>
            <person name="Boyen C."/>
            <person name="Brownlee C."/>
            <person name="Carrano C.J."/>
            <person name="Charrier B."/>
            <person name="Cho G.Y."/>
            <person name="Coelho S.M."/>
            <person name="Collen J."/>
            <person name="Corre E."/>
            <person name="Da Silva C."/>
            <person name="Delage L."/>
            <person name="Delaroque N."/>
            <person name="Dittami S.M."/>
            <person name="Doulbeau S."/>
            <person name="Elias M."/>
            <person name="Farnham G."/>
            <person name="Gachon C.M."/>
            <person name="Gschloessl B."/>
            <person name="Heesch S."/>
            <person name="Jabbari K."/>
            <person name="Jubin C."/>
            <person name="Kawai H."/>
            <person name="Kimura K."/>
            <person name="Kloareg B."/>
            <person name="Kupper F.C."/>
            <person name="Lang D."/>
            <person name="Le Bail A."/>
            <person name="Leblanc C."/>
            <person name="Lerouge P."/>
            <person name="Lohr M."/>
            <person name="Lopez P.J."/>
            <person name="Martens C."/>
            <person name="Maumus F."/>
            <person name="Michel G."/>
            <person name="Miranda-Saavedra D."/>
            <person name="Morales J."/>
            <person name="Moreau H."/>
            <person name="Motomura T."/>
            <person name="Nagasato C."/>
            <person name="Napoli C.A."/>
            <person name="Nelson D.R."/>
            <person name="Nyvall-Collen P."/>
            <person name="Peters A.F."/>
            <person name="Pommier C."/>
            <person name="Potin P."/>
            <person name="Poulain J."/>
            <person name="Quesneville H."/>
            <person name="Read B."/>
            <person name="Rensing S.A."/>
            <person name="Ritter A."/>
            <person name="Rousvoal S."/>
            <person name="Samanta M."/>
            <person name="Samson G."/>
            <person name="Schroeder D.C."/>
            <person name="Segurens B."/>
            <person name="Strittmatter M."/>
            <person name="Tonon T."/>
            <person name="Tregear J.W."/>
            <person name="Valentin K."/>
            <person name="von Dassow P."/>
            <person name="Yamagishi T."/>
            <person name="Van de Peer Y."/>
            <person name="Wincker P."/>
        </authorList>
    </citation>
    <scope>NUCLEOTIDE SEQUENCE [LARGE SCALE GENOMIC DNA]</scope>
    <source>
        <strain evidence="4">Ec32 / CCAP1310/4</strain>
    </source>
</reference>
<dbReference type="Proteomes" id="UP000002630">
    <property type="component" value="Linkage Group LG04"/>
</dbReference>
<dbReference type="SMART" id="SM00233">
    <property type="entry name" value="PH"/>
    <property type="match status" value="1"/>
</dbReference>
<dbReference type="EMBL" id="FN649729">
    <property type="protein sequence ID" value="CBN78695.1"/>
    <property type="molecule type" value="Genomic_DNA"/>
</dbReference>
<keyword evidence="4" id="KW-1185">Reference proteome</keyword>
<feature type="domain" description="PH" evidence="2">
    <location>
        <begin position="120"/>
        <end position="231"/>
    </location>
</feature>
<accession>D8LQD1</accession>
<gene>
    <name evidence="3" type="ORF">Esi_0006_0031</name>
</gene>
<name>D8LQD1_ECTSI</name>
<dbReference type="EMBL" id="FN648818">
    <property type="protein sequence ID" value="CBN78695.1"/>
    <property type="molecule type" value="Genomic_DNA"/>
</dbReference>
<dbReference type="Gene3D" id="2.30.29.30">
    <property type="entry name" value="Pleckstrin-homology domain (PH domain)/Phosphotyrosine-binding domain (PTB)"/>
    <property type="match status" value="1"/>
</dbReference>
<evidence type="ECO:0000313" key="4">
    <source>
        <dbReference type="Proteomes" id="UP000002630"/>
    </source>
</evidence>
<dbReference type="SUPFAM" id="SSF50729">
    <property type="entry name" value="PH domain-like"/>
    <property type="match status" value="1"/>
</dbReference>
<dbReference type="InterPro" id="IPR001849">
    <property type="entry name" value="PH_domain"/>
</dbReference>
<sequence>MPRAPPPLSGQTTAHNTPQTSHLWPSPSCGSSGGRCRTRTSPPTSWKEVASTSRLSDCSRSARTTMTPPKPRRSFFSSGVRLLSRPPTKAPPTASWSRPLSDGPEDSASGDATPDAVQLQLRKEGKVLHKTTFRGWQPRALSLVSGSVLRLCHTKSGVFKQQPTCKEQPLRRSSEVVALSEQDGGKADDGRFMFRVVTKPRRGKMHTKWTLDAESQSELDAWVSLVQEAIALIDPVDQNAKNDDFQGGGVEAASLHELDREVLVPPLPSWEASA</sequence>
<feature type="region of interest" description="Disordered" evidence="1">
    <location>
        <begin position="1"/>
        <end position="114"/>
    </location>
</feature>
<dbReference type="Pfam" id="PF00169">
    <property type="entry name" value="PH"/>
    <property type="match status" value="1"/>
</dbReference>
<dbReference type="InterPro" id="IPR011993">
    <property type="entry name" value="PH-like_dom_sf"/>
</dbReference>